<sequence length="81" mass="8900">MSSWPCQYCTLVNSDSRTLCAACGSERDSSKRPSLFPRIVMKPSNGPTANAVPRQQSPAVPGNRWSSLSALLLLPLDNRYF</sequence>
<dbReference type="AlphaFoldDB" id="A0A183FYG4"/>
<dbReference type="SMART" id="SM00547">
    <property type="entry name" value="ZnF_RBZ"/>
    <property type="match status" value="1"/>
</dbReference>
<evidence type="ECO:0000256" key="4">
    <source>
        <dbReference type="PROSITE-ProRule" id="PRU00322"/>
    </source>
</evidence>
<name>A0A183FYG4_HELPZ</name>
<proteinExistence type="predicted"/>
<dbReference type="Proteomes" id="UP000050761">
    <property type="component" value="Unassembled WGS sequence"/>
</dbReference>
<feature type="region of interest" description="Disordered" evidence="5">
    <location>
        <begin position="42"/>
        <end position="61"/>
    </location>
</feature>
<evidence type="ECO:0000313" key="9">
    <source>
        <dbReference type="WBParaSite" id="HPBE_0001368401-mRNA-1"/>
    </source>
</evidence>
<dbReference type="InterPro" id="IPR036443">
    <property type="entry name" value="Znf_RanBP2_sf"/>
</dbReference>
<evidence type="ECO:0000256" key="3">
    <source>
        <dbReference type="ARBA" id="ARBA00022833"/>
    </source>
</evidence>
<accession>A0A3P8DLE1</accession>
<dbReference type="EMBL" id="UZAH01028025">
    <property type="protein sequence ID" value="VDO97042.1"/>
    <property type="molecule type" value="Genomic_DNA"/>
</dbReference>
<dbReference type="SUPFAM" id="SSF90209">
    <property type="entry name" value="Ran binding protein zinc finger-like"/>
    <property type="match status" value="1"/>
</dbReference>
<dbReference type="PROSITE" id="PS50199">
    <property type="entry name" value="ZF_RANBP2_2"/>
    <property type="match status" value="1"/>
</dbReference>
<keyword evidence="2 4" id="KW-0863">Zinc-finger</keyword>
<reference evidence="7 8" key="1">
    <citation type="submission" date="2018-11" db="EMBL/GenBank/DDBJ databases">
        <authorList>
            <consortium name="Pathogen Informatics"/>
        </authorList>
    </citation>
    <scope>NUCLEOTIDE SEQUENCE [LARGE SCALE GENOMIC DNA]</scope>
</reference>
<gene>
    <name evidence="7" type="ORF">HPBE_LOCUS13685</name>
</gene>
<dbReference type="GO" id="GO:0008270">
    <property type="term" value="F:zinc ion binding"/>
    <property type="evidence" value="ECO:0007669"/>
    <property type="project" value="UniProtKB-KW"/>
</dbReference>
<keyword evidence="3" id="KW-0862">Zinc</keyword>
<dbReference type="PROSITE" id="PS01358">
    <property type="entry name" value="ZF_RANBP2_1"/>
    <property type="match status" value="1"/>
</dbReference>
<evidence type="ECO:0000256" key="2">
    <source>
        <dbReference type="ARBA" id="ARBA00022771"/>
    </source>
</evidence>
<feature type="compositionally biased region" description="Polar residues" evidence="5">
    <location>
        <begin position="45"/>
        <end position="58"/>
    </location>
</feature>
<protein>
    <submittedName>
        <fullName evidence="9">RanBP2-type domain-containing protein</fullName>
    </submittedName>
</protein>
<evidence type="ECO:0000256" key="5">
    <source>
        <dbReference type="SAM" id="MobiDB-lite"/>
    </source>
</evidence>
<evidence type="ECO:0000313" key="8">
    <source>
        <dbReference type="Proteomes" id="UP000050761"/>
    </source>
</evidence>
<keyword evidence="8" id="KW-1185">Reference proteome</keyword>
<dbReference type="Gene3D" id="4.10.1060.10">
    <property type="entry name" value="Zinc finger, RanBP2-type"/>
    <property type="match status" value="1"/>
</dbReference>
<accession>A0A183FYG4</accession>
<dbReference type="WBParaSite" id="HPBE_0001368401-mRNA-1">
    <property type="protein sequence ID" value="HPBE_0001368401-mRNA-1"/>
    <property type="gene ID" value="HPBE_0001368401"/>
</dbReference>
<evidence type="ECO:0000256" key="1">
    <source>
        <dbReference type="ARBA" id="ARBA00022723"/>
    </source>
</evidence>
<evidence type="ECO:0000259" key="6">
    <source>
        <dbReference type="PROSITE" id="PS50199"/>
    </source>
</evidence>
<dbReference type="InterPro" id="IPR001876">
    <property type="entry name" value="Znf_RanBP2"/>
</dbReference>
<reference evidence="9" key="2">
    <citation type="submission" date="2019-09" db="UniProtKB">
        <authorList>
            <consortium name="WormBaseParasite"/>
        </authorList>
    </citation>
    <scope>IDENTIFICATION</scope>
</reference>
<feature type="domain" description="RanBP2-type" evidence="6">
    <location>
        <begin position="1"/>
        <end position="29"/>
    </location>
</feature>
<evidence type="ECO:0000313" key="7">
    <source>
        <dbReference type="EMBL" id="VDO97042.1"/>
    </source>
</evidence>
<keyword evidence="1" id="KW-0479">Metal-binding</keyword>
<organism evidence="8 9">
    <name type="scientific">Heligmosomoides polygyrus</name>
    <name type="common">Parasitic roundworm</name>
    <dbReference type="NCBI Taxonomy" id="6339"/>
    <lineage>
        <taxon>Eukaryota</taxon>
        <taxon>Metazoa</taxon>
        <taxon>Ecdysozoa</taxon>
        <taxon>Nematoda</taxon>
        <taxon>Chromadorea</taxon>
        <taxon>Rhabditida</taxon>
        <taxon>Rhabditina</taxon>
        <taxon>Rhabditomorpha</taxon>
        <taxon>Strongyloidea</taxon>
        <taxon>Heligmosomidae</taxon>
        <taxon>Heligmosomoides</taxon>
    </lineage>
</organism>